<evidence type="ECO:0000313" key="1">
    <source>
        <dbReference type="EMBL" id="RAU20585.1"/>
    </source>
</evidence>
<accession>A0A364NUI8</accession>
<dbReference type="Gene3D" id="3.30.565.10">
    <property type="entry name" value="Histidine kinase-like ATPase, C-terminal domain"/>
    <property type="match status" value="1"/>
</dbReference>
<dbReference type="SUPFAM" id="SSF55874">
    <property type="entry name" value="ATPase domain of HSP90 chaperone/DNA topoisomerase II/histidine kinase"/>
    <property type="match status" value="1"/>
</dbReference>
<dbReference type="RefSeq" id="WP_161539713.1">
    <property type="nucleotide sequence ID" value="NZ_PGTO01000020.1"/>
</dbReference>
<dbReference type="InterPro" id="IPR036890">
    <property type="entry name" value="HATPase_C_sf"/>
</dbReference>
<sequence length="201" mass="21619">MTAARHFGPDSLAACLEEPAAGGIELDDIAPVAPGRHFLRHLSLGGFGLVLSTATAYQCEVALIFSKAVRRRFSSLDDHAPGLERAIHELVANALVHGNLAVPSPKMGMEGFDDYCRMLDQALADPIRQGRRLEISAARSDADLEISVRDQGAGYEFCRFIDPSEDAQPRQHGLAIIAEAAELIVEESGRCSLIRFPGAAP</sequence>
<proteinExistence type="predicted"/>
<reference evidence="1 2" key="1">
    <citation type="submission" date="2017-11" db="EMBL/GenBank/DDBJ databases">
        <title>Draft genome sequence of magnetotactic bacterium Magnetospirillum kuznetsovii LBB-42.</title>
        <authorList>
            <person name="Grouzdev D.S."/>
            <person name="Rysina M.S."/>
            <person name="Baslerov R.V."/>
            <person name="Koziaeva V."/>
        </authorList>
    </citation>
    <scope>NUCLEOTIDE SEQUENCE [LARGE SCALE GENOMIC DNA]</scope>
    <source>
        <strain evidence="1 2">LBB-42</strain>
    </source>
</reference>
<dbReference type="EMBL" id="PGTO01000020">
    <property type="protein sequence ID" value="RAU20585.1"/>
    <property type="molecule type" value="Genomic_DNA"/>
</dbReference>
<comment type="caution">
    <text evidence="1">The sequence shown here is derived from an EMBL/GenBank/DDBJ whole genome shotgun (WGS) entry which is preliminary data.</text>
</comment>
<protein>
    <submittedName>
        <fullName evidence="1">Uncharacterized protein</fullName>
    </submittedName>
</protein>
<dbReference type="CDD" id="cd16936">
    <property type="entry name" value="HATPase_RsbW-like"/>
    <property type="match status" value="1"/>
</dbReference>
<evidence type="ECO:0000313" key="2">
    <source>
        <dbReference type="Proteomes" id="UP000251075"/>
    </source>
</evidence>
<gene>
    <name evidence="1" type="ORF">CU669_17755</name>
</gene>
<keyword evidence="2" id="KW-1185">Reference proteome</keyword>
<name>A0A364NUI8_9PROT</name>
<dbReference type="AlphaFoldDB" id="A0A364NUI8"/>
<dbReference type="Proteomes" id="UP000251075">
    <property type="component" value="Unassembled WGS sequence"/>
</dbReference>
<organism evidence="1 2">
    <name type="scientific">Paramagnetospirillum kuznetsovii</name>
    <dbReference type="NCBI Taxonomy" id="2053833"/>
    <lineage>
        <taxon>Bacteria</taxon>
        <taxon>Pseudomonadati</taxon>
        <taxon>Pseudomonadota</taxon>
        <taxon>Alphaproteobacteria</taxon>
        <taxon>Rhodospirillales</taxon>
        <taxon>Magnetospirillaceae</taxon>
        <taxon>Paramagnetospirillum</taxon>
    </lineage>
</organism>